<dbReference type="AlphaFoldDB" id="A0A9P7BF67"/>
<evidence type="ECO:0000256" key="1">
    <source>
        <dbReference type="ARBA" id="ARBA00004141"/>
    </source>
</evidence>
<evidence type="ECO:0000256" key="7">
    <source>
        <dbReference type="ARBA" id="ARBA00022989"/>
    </source>
</evidence>
<evidence type="ECO:0000256" key="13">
    <source>
        <dbReference type="SAM" id="SignalP"/>
    </source>
</evidence>
<gene>
    <name evidence="17" type="ORF">C6P40_001881</name>
</gene>
<keyword evidence="4 12" id="KW-0812">Transmembrane</keyword>
<keyword evidence="10 12" id="KW-0472">Membrane</keyword>
<feature type="domain" description="FAD-binding 8" evidence="15">
    <location>
        <begin position="439"/>
        <end position="531"/>
    </location>
</feature>
<organism evidence="17 18">
    <name type="scientific">Pichia californica</name>
    <dbReference type="NCBI Taxonomy" id="460514"/>
    <lineage>
        <taxon>Eukaryota</taxon>
        <taxon>Fungi</taxon>
        <taxon>Dikarya</taxon>
        <taxon>Ascomycota</taxon>
        <taxon>Saccharomycotina</taxon>
        <taxon>Pichiomycetes</taxon>
        <taxon>Pichiales</taxon>
        <taxon>Pichiaceae</taxon>
        <taxon>Pichia</taxon>
    </lineage>
</organism>
<dbReference type="GO" id="GO:0006826">
    <property type="term" value="P:iron ion transport"/>
    <property type="evidence" value="ECO:0007669"/>
    <property type="project" value="TreeGrafter"/>
</dbReference>
<evidence type="ECO:0008006" key="19">
    <source>
        <dbReference type="Google" id="ProtNLM"/>
    </source>
</evidence>
<feature type="transmembrane region" description="Helical" evidence="12">
    <location>
        <begin position="329"/>
        <end position="352"/>
    </location>
</feature>
<feature type="transmembrane region" description="Helical" evidence="12">
    <location>
        <begin position="359"/>
        <end position="379"/>
    </location>
</feature>
<keyword evidence="5" id="KW-0274">FAD</keyword>
<keyword evidence="8" id="KW-0560">Oxidoreductase</keyword>
<dbReference type="InterPro" id="IPR051410">
    <property type="entry name" value="Ferric/Cupric_Reductase"/>
</dbReference>
<feature type="signal peptide" evidence="13">
    <location>
        <begin position="1"/>
        <end position="20"/>
    </location>
</feature>
<evidence type="ECO:0000313" key="18">
    <source>
        <dbReference type="Proteomes" id="UP000697127"/>
    </source>
</evidence>
<feature type="transmembrane region" description="Helical" evidence="12">
    <location>
        <begin position="173"/>
        <end position="195"/>
    </location>
</feature>
<evidence type="ECO:0000259" key="15">
    <source>
        <dbReference type="Pfam" id="PF08022"/>
    </source>
</evidence>
<dbReference type="PANTHER" id="PTHR32361:SF9">
    <property type="entry name" value="FERRIC REDUCTASE TRANSMEMBRANE COMPONENT 3-RELATED"/>
    <property type="match status" value="1"/>
</dbReference>
<feature type="transmembrane region" description="Helical" evidence="12">
    <location>
        <begin position="385"/>
        <end position="406"/>
    </location>
</feature>
<reference evidence="17" key="1">
    <citation type="submission" date="2020-11" db="EMBL/GenBank/DDBJ databases">
        <title>Kefir isolates.</title>
        <authorList>
            <person name="Marcisauskas S."/>
            <person name="Kim Y."/>
            <person name="Blasche S."/>
        </authorList>
    </citation>
    <scope>NUCLEOTIDE SEQUENCE</scope>
    <source>
        <strain evidence="17">Olga-1</strain>
    </source>
</reference>
<evidence type="ECO:0000259" key="16">
    <source>
        <dbReference type="Pfam" id="PF08030"/>
    </source>
</evidence>
<dbReference type="GO" id="GO:0005886">
    <property type="term" value="C:plasma membrane"/>
    <property type="evidence" value="ECO:0007669"/>
    <property type="project" value="TreeGrafter"/>
</dbReference>
<comment type="caution">
    <text evidence="17">The sequence shown here is derived from an EMBL/GenBank/DDBJ whole genome shotgun (WGS) entry which is preliminary data.</text>
</comment>
<feature type="region of interest" description="Disordered" evidence="11">
    <location>
        <begin position="611"/>
        <end position="631"/>
    </location>
</feature>
<keyword evidence="6" id="KW-0249">Electron transport</keyword>
<dbReference type="SUPFAM" id="SSF52343">
    <property type="entry name" value="Ferredoxin reductase-like, C-terminal NADP-linked domain"/>
    <property type="match status" value="1"/>
</dbReference>
<keyword evidence="7 12" id="KW-1133">Transmembrane helix</keyword>
<keyword evidence="18" id="KW-1185">Reference proteome</keyword>
<feature type="domain" description="Ferric reductase NAD binding" evidence="16">
    <location>
        <begin position="541"/>
        <end position="683"/>
    </location>
</feature>
<dbReference type="CDD" id="cd06186">
    <property type="entry name" value="NOX_Duox_like_FAD_NADP"/>
    <property type="match status" value="1"/>
</dbReference>
<evidence type="ECO:0000256" key="9">
    <source>
        <dbReference type="ARBA" id="ARBA00023065"/>
    </source>
</evidence>
<feature type="domain" description="Ferric oxidoreductase" evidence="14">
    <location>
        <begin position="288"/>
        <end position="404"/>
    </location>
</feature>
<feature type="transmembrane region" description="Helical" evidence="12">
    <location>
        <begin position="296"/>
        <end position="317"/>
    </location>
</feature>
<dbReference type="Pfam" id="PF08022">
    <property type="entry name" value="FAD_binding_8"/>
    <property type="match status" value="1"/>
</dbReference>
<name>A0A9P7BF67_9ASCO</name>
<sequence>MKFFLSILTLFITLINNVFADSEGPVYIRSTMEMNRGAAEFWTCDTAVEEFVFDYTPLMLGSYSADYDSICGYPPAAGTILLCSVNISTDQTEEYQTLIFKTAENYCAKYSSYHYNYKWYQEQYENATKYHVDVSEVNASLPLYIPVMPNVSALLLEYKGYKGYYFNLNAGTYFSVGICGYFLLLIIISAIHNFARQTGFTKSLNNSKFSKLCQKYIIFPTLFTNGKFTQKYGWKYFSLLFPNRIQFITDFFLFAFQVAFYCVDYRYKGTYWFGTPDHAWQRFLADRTGIMSFGKIPLLILFAGRNNFLLSITGWSYSTFLHFHKVLAYWMFLDAMIHSVAYTIESLGYYVYYLQTDRYFACGAAATVLCGFLLLQAMHPLRSWYYEYFLTIHVVIALCFIVMCWYHCRELGWLEWLIAACSVWFFDRLLRAIRMAAFGYKDATITAVDNELMKVEVAKPSWWFHKPGTYCYIYFAGYIFWENHPFTAVVEGDKICAYIRVKRGLTARVWKRLVANGNILQNKVCLEGPYGGDGFPKLKRYNDVLLLAGGSGAPGILETASKVENGKMVWVVPTLNTIKAYSKLVENVKVQLDVYITREQGSQKLISAQDLLSGSESGTESSGKEEFESDKNTEINASGSINIIYSKPNLFDIIDSSIRDSNSTNVGIMSCGPPVMSDEIRNIIANNVTSWDKSVDYFDEFQTW</sequence>
<dbReference type="InterPro" id="IPR039261">
    <property type="entry name" value="FNR_nucleotide-bd"/>
</dbReference>
<keyword evidence="3" id="KW-0285">Flavoprotein</keyword>
<keyword evidence="13" id="KW-0732">Signal</keyword>
<dbReference type="SFLD" id="SFLDS00052">
    <property type="entry name" value="Ferric_Reductase_Domain"/>
    <property type="match status" value="1"/>
</dbReference>
<dbReference type="Pfam" id="PF08030">
    <property type="entry name" value="NAD_binding_6"/>
    <property type="match status" value="1"/>
</dbReference>
<dbReference type="InterPro" id="IPR013121">
    <property type="entry name" value="Fe_red_NAD-bd_6"/>
</dbReference>
<dbReference type="GO" id="GO:0006879">
    <property type="term" value="P:intracellular iron ion homeostasis"/>
    <property type="evidence" value="ECO:0007669"/>
    <property type="project" value="TreeGrafter"/>
</dbReference>
<keyword evidence="2" id="KW-0813">Transport</keyword>
<dbReference type="PANTHER" id="PTHR32361">
    <property type="entry name" value="FERRIC/CUPRIC REDUCTASE TRANSMEMBRANE COMPONENT"/>
    <property type="match status" value="1"/>
</dbReference>
<evidence type="ECO:0000256" key="8">
    <source>
        <dbReference type="ARBA" id="ARBA00023002"/>
    </source>
</evidence>
<keyword evidence="9" id="KW-0406">Ion transport</keyword>
<protein>
    <recommendedName>
        <fullName evidence="19">Ferric-chelate reductase (NADPH)</fullName>
    </recommendedName>
</protein>
<evidence type="ECO:0000256" key="5">
    <source>
        <dbReference type="ARBA" id="ARBA00022827"/>
    </source>
</evidence>
<dbReference type="InterPro" id="IPR013112">
    <property type="entry name" value="FAD-bd_8"/>
</dbReference>
<dbReference type="SFLD" id="SFLDG01168">
    <property type="entry name" value="Ferric_reductase_subgroup_(FRE"/>
    <property type="match status" value="1"/>
</dbReference>
<feature type="chain" id="PRO_5040407939" description="Ferric-chelate reductase (NADPH)" evidence="13">
    <location>
        <begin position="21"/>
        <end position="704"/>
    </location>
</feature>
<evidence type="ECO:0000313" key="17">
    <source>
        <dbReference type="EMBL" id="KAG0687770.1"/>
    </source>
</evidence>
<evidence type="ECO:0000256" key="11">
    <source>
        <dbReference type="SAM" id="MobiDB-lite"/>
    </source>
</evidence>
<accession>A0A9P7BF67</accession>
<dbReference type="GO" id="GO:0000293">
    <property type="term" value="F:ferric-chelate reductase activity"/>
    <property type="evidence" value="ECO:0007669"/>
    <property type="project" value="UniProtKB-ARBA"/>
</dbReference>
<feature type="transmembrane region" description="Helical" evidence="12">
    <location>
        <begin position="413"/>
        <end position="430"/>
    </location>
</feature>
<evidence type="ECO:0000256" key="4">
    <source>
        <dbReference type="ARBA" id="ARBA00022692"/>
    </source>
</evidence>
<dbReference type="GO" id="GO:0015677">
    <property type="term" value="P:copper ion import"/>
    <property type="evidence" value="ECO:0007669"/>
    <property type="project" value="TreeGrafter"/>
</dbReference>
<evidence type="ECO:0000259" key="14">
    <source>
        <dbReference type="Pfam" id="PF01794"/>
    </source>
</evidence>
<evidence type="ECO:0000256" key="6">
    <source>
        <dbReference type="ARBA" id="ARBA00022982"/>
    </source>
</evidence>
<evidence type="ECO:0000256" key="12">
    <source>
        <dbReference type="SAM" id="Phobius"/>
    </source>
</evidence>
<feature type="compositionally biased region" description="Basic and acidic residues" evidence="11">
    <location>
        <begin position="622"/>
        <end position="631"/>
    </location>
</feature>
<dbReference type="EMBL" id="PUHW01000218">
    <property type="protein sequence ID" value="KAG0687770.1"/>
    <property type="molecule type" value="Genomic_DNA"/>
</dbReference>
<evidence type="ECO:0000256" key="3">
    <source>
        <dbReference type="ARBA" id="ARBA00022630"/>
    </source>
</evidence>
<dbReference type="Gene3D" id="3.40.50.80">
    <property type="entry name" value="Nucleotide-binding domain of ferredoxin-NADP reductase (FNR) module"/>
    <property type="match status" value="1"/>
</dbReference>
<evidence type="ECO:0000256" key="2">
    <source>
        <dbReference type="ARBA" id="ARBA00022448"/>
    </source>
</evidence>
<proteinExistence type="predicted"/>
<evidence type="ECO:0000256" key="10">
    <source>
        <dbReference type="ARBA" id="ARBA00023136"/>
    </source>
</evidence>
<dbReference type="InterPro" id="IPR013130">
    <property type="entry name" value="Fe3_Rdtase_TM_dom"/>
</dbReference>
<dbReference type="Pfam" id="PF01794">
    <property type="entry name" value="Ferric_reduct"/>
    <property type="match status" value="1"/>
</dbReference>
<comment type="subcellular location">
    <subcellularLocation>
        <location evidence="1">Membrane</location>
        <topology evidence="1">Multi-pass membrane protein</topology>
    </subcellularLocation>
</comment>
<dbReference type="Proteomes" id="UP000697127">
    <property type="component" value="Unassembled WGS sequence"/>
</dbReference>